<comment type="function">
    <text evidence="1">Sequence-specific transcription factor which is part of a developmental regulatory system that provides cells with specific positional identities on the anterior-posterior axis.</text>
</comment>
<dbReference type="GO" id="GO:0005634">
    <property type="term" value="C:nucleus"/>
    <property type="evidence" value="ECO:0007669"/>
    <property type="project" value="UniProtKB-SubCell"/>
</dbReference>
<keyword evidence="3" id="KW-0175">Coiled coil</keyword>
<evidence type="ECO:0000256" key="4">
    <source>
        <dbReference type="SAM" id="MobiDB-lite"/>
    </source>
</evidence>
<dbReference type="PROSITE" id="PS50071">
    <property type="entry name" value="HOMEOBOX_2"/>
    <property type="match status" value="1"/>
</dbReference>
<evidence type="ECO:0000256" key="1">
    <source>
        <dbReference type="ARBA" id="ARBA00003263"/>
    </source>
</evidence>
<evidence type="ECO:0000313" key="6">
    <source>
        <dbReference type="EMBL" id="CAG08369.1"/>
    </source>
</evidence>
<feature type="coiled-coil region" evidence="3">
    <location>
        <begin position="160"/>
        <end position="194"/>
    </location>
</feature>
<keyword evidence="2" id="KW-0238">DNA-binding</keyword>
<protein>
    <submittedName>
        <fullName evidence="6">Chromosome 1 SCAF14998, whole genome shotgun sequence</fullName>
    </submittedName>
</protein>
<comment type="subcellular location">
    <subcellularLocation>
        <location evidence="2">Nucleus</location>
    </subcellularLocation>
</comment>
<evidence type="ECO:0000256" key="2">
    <source>
        <dbReference type="PROSITE-ProRule" id="PRU00108"/>
    </source>
</evidence>
<dbReference type="AlphaFoldDB" id="Q4RTB3"/>
<dbReference type="InterPro" id="IPR001356">
    <property type="entry name" value="HD"/>
</dbReference>
<reference evidence="6" key="2">
    <citation type="submission" date="2004-02" db="EMBL/GenBank/DDBJ databases">
        <authorList>
            <consortium name="Genoscope"/>
            <consortium name="Whitehead Institute Centre for Genome Research"/>
        </authorList>
    </citation>
    <scope>NUCLEOTIDE SEQUENCE</scope>
</reference>
<dbReference type="KEGG" id="tng:GSTEN00029332G001"/>
<dbReference type="OrthoDB" id="10055960at2759"/>
<feature type="compositionally biased region" description="Basic and acidic residues" evidence="4">
    <location>
        <begin position="94"/>
        <end position="105"/>
    </location>
</feature>
<feature type="region of interest" description="Disordered" evidence="4">
    <location>
        <begin position="231"/>
        <end position="273"/>
    </location>
</feature>
<dbReference type="CDD" id="cd00086">
    <property type="entry name" value="homeodomain"/>
    <property type="match status" value="1"/>
</dbReference>
<dbReference type="GO" id="GO:0003677">
    <property type="term" value="F:DNA binding"/>
    <property type="evidence" value="ECO:0007669"/>
    <property type="project" value="UniProtKB-UniRule"/>
</dbReference>
<feature type="region of interest" description="Disordered" evidence="4">
    <location>
        <begin position="81"/>
        <end position="111"/>
    </location>
</feature>
<dbReference type="InterPro" id="IPR009057">
    <property type="entry name" value="Homeodomain-like_sf"/>
</dbReference>
<sequence length="273" mass="30797">LQDRTQFSDGDLIQLKHYWDRGMTSLGSVCREKINAAATQLGVDTEIVRTWISNRRRKYRLMGIEIPPPKGGPAVFTASSPGIRSTGELSPGEDSFRTPESREDLNDGGSVSLSEGEGFSLQSININLDLFSFCEQKIEVLSEDEEDDDDYDRDLVSSDIEQIQSLLEFKHEEVQFLENELENQKQKYQELASFTKSLLTALRSNDLERQQELMASLPQPSDQDWDVIEGRGAVGDVSPDRKEVPLVQRNKDVKPSAVTEPSASEEQLREEQK</sequence>
<keyword evidence="2" id="KW-0371">Homeobox</keyword>
<feature type="domain" description="Homeobox" evidence="5">
    <location>
        <begin position="1"/>
        <end position="62"/>
    </location>
</feature>
<dbReference type="Gene3D" id="1.10.10.60">
    <property type="entry name" value="Homeodomain-like"/>
    <property type="match status" value="1"/>
</dbReference>
<evidence type="ECO:0000256" key="3">
    <source>
        <dbReference type="SAM" id="Coils"/>
    </source>
</evidence>
<name>Q4RTB3_TETNG</name>
<keyword evidence="2" id="KW-0539">Nucleus</keyword>
<evidence type="ECO:0000259" key="5">
    <source>
        <dbReference type="PROSITE" id="PS50071"/>
    </source>
</evidence>
<reference evidence="6" key="1">
    <citation type="journal article" date="2004" name="Nature">
        <title>Genome duplication in the teleost fish Tetraodon nigroviridis reveals the early vertebrate proto-karyotype.</title>
        <authorList>
            <person name="Jaillon O."/>
            <person name="Aury J.-M."/>
            <person name="Brunet F."/>
            <person name="Petit J.-L."/>
            <person name="Stange-Thomann N."/>
            <person name="Mauceli E."/>
            <person name="Bouneau L."/>
            <person name="Fischer C."/>
            <person name="Ozouf-Costaz C."/>
            <person name="Bernot A."/>
            <person name="Nicaud S."/>
            <person name="Jaffe D."/>
            <person name="Fisher S."/>
            <person name="Lutfalla G."/>
            <person name="Dossat C."/>
            <person name="Segurens B."/>
            <person name="Dasilva C."/>
            <person name="Salanoubat M."/>
            <person name="Levy M."/>
            <person name="Boudet N."/>
            <person name="Castellano S."/>
            <person name="Anthouard V."/>
            <person name="Jubin C."/>
            <person name="Castelli V."/>
            <person name="Katinka M."/>
            <person name="Vacherie B."/>
            <person name="Biemont C."/>
            <person name="Skalli Z."/>
            <person name="Cattolico L."/>
            <person name="Poulain J."/>
            <person name="De Berardinis V."/>
            <person name="Cruaud C."/>
            <person name="Duprat S."/>
            <person name="Brottier P."/>
            <person name="Coutanceau J.-P."/>
            <person name="Gouzy J."/>
            <person name="Parra G."/>
            <person name="Lardier G."/>
            <person name="Chapple C."/>
            <person name="McKernan K.J."/>
            <person name="McEwan P."/>
            <person name="Bosak S."/>
            <person name="Kellis M."/>
            <person name="Volff J.-N."/>
            <person name="Guigo R."/>
            <person name="Zody M.C."/>
            <person name="Mesirov J."/>
            <person name="Lindblad-Toh K."/>
            <person name="Birren B."/>
            <person name="Nusbaum C."/>
            <person name="Kahn D."/>
            <person name="Robinson-Rechavi M."/>
            <person name="Laudet V."/>
            <person name="Schachter V."/>
            <person name="Quetier F."/>
            <person name="Saurin W."/>
            <person name="Scarpelli C."/>
            <person name="Wincker P."/>
            <person name="Lander E.S."/>
            <person name="Weissenbach J."/>
            <person name="Roest Crollius H."/>
        </authorList>
    </citation>
    <scope>NUCLEOTIDE SEQUENCE [LARGE SCALE GENOMIC DNA]</scope>
</reference>
<proteinExistence type="predicted"/>
<gene>
    <name evidence="6" type="ORF">GSTENG00029332001</name>
</gene>
<feature type="DNA-binding region" description="Homeobox" evidence="2">
    <location>
        <begin position="3"/>
        <end position="63"/>
    </location>
</feature>
<dbReference type="SUPFAM" id="SSF46689">
    <property type="entry name" value="Homeodomain-like"/>
    <property type="match status" value="1"/>
</dbReference>
<feature type="compositionally biased region" description="Basic and acidic residues" evidence="4">
    <location>
        <begin position="238"/>
        <end position="254"/>
    </location>
</feature>
<accession>Q4RTB3</accession>
<dbReference type="EMBL" id="CAAE01014998">
    <property type="protein sequence ID" value="CAG08369.1"/>
    <property type="molecule type" value="Genomic_DNA"/>
</dbReference>
<organism evidence="6">
    <name type="scientific">Tetraodon nigroviridis</name>
    <name type="common">Spotted green pufferfish</name>
    <name type="synonym">Chelonodon nigroviridis</name>
    <dbReference type="NCBI Taxonomy" id="99883"/>
    <lineage>
        <taxon>Eukaryota</taxon>
        <taxon>Metazoa</taxon>
        <taxon>Chordata</taxon>
        <taxon>Craniata</taxon>
        <taxon>Vertebrata</taxon>
        <taxon>Euteleostomi</taxon>
        <taxon>Actinopterygii</taxon>
        <taxon>Neopterygii</taxon>
        <taxon>Teleostei</taxon>
        <taxon>Neoteleostei</taxon>
        <taxon>Acanthomorphata</taxon>
        <taxon>Eupercaria</taxon>
        <taxon>Tetraodontiformes</taxon>
        <taxon>Tetradontoidea</taxon>
        <taxon>Tetraodontidae</taxon>
        <taxon>Tetraodon</taxon>
    </lineage>
</organism>
<feature type="non-terminal residue" evidence="6">
    <location>
        <position position="1"/>
    </location>
</feature>